<gene>
    <name evidence="3" type="ORF">QWJ41_07080</name>
</gene>
<feature type="compositionally biased region" description="Pro residues" evidence="1">
    <location>
        <begin position="67"/>
        <end position="84"/>
    </location>
</feature>
<dbReference type="Pfam" id="PF13845">
    <property type="entry name" value="Septum_form"/>
    <property type="match status" value="1"/>
</dbReference>
<dbReference type="EMBL" id="JAULSC010000005">
    <property type="protein sequence ID" value="MDO3395471.1"/>
    <property type="molecule type" value="Genomic_DNA"/>
</dbReference>
<feature type="region of interest" description="Disordered" evidence="1">
    <location>
        <begin position="44"/>
        <end position="85"/>
    </location>
</feature>
<dbReference type="RefSeq" id="WP_302706812.1">
    <property type="nucleotide sequence ID" value="NZ_JAULSC010000005.1"/>
</dbReference>
<comment type="caution">
    <text evidence="3">The sequence shown here is derived from an EMBL/GenBank/DDBJ whole genome shotgun (WGS) entry which is preliminary data.</text>
</comment>
<feature type="compositionally biased region" description="Low complexity" evidence="1">
    <location>
        <begin position="49"/>
        <end position="66"/>
    </location>
</feature>
<evidence type="ECO:0000256" key="1">
    <source>
        <dbReference type="SAM" id="MobiDB-lite"/>
    </source>
</evidence>
<keyword evidence="4" id="KW-1185">Reference proteome</keyword>
<sequence length="311" mass="32209">MAGRQPPLGVLGAHLVVTRLPRTGAATLAVAVVLGPALVACSADEPDPADAGPVSASSAPPASSAPVEPPEPSEPPEPVEPPPTATCYRLSYDDAVAPTSTAPAVRCASPHTAVTFDAGPLDTVVDGHLLAVDSERVQAEVAERCPAALGDFVGGGPDALRLSMLRSVWFTPSLEEADQGASWYRCDVVALAGAEQLADLTPPMRGVLGTEAGRERYGMCGTAEPGTPDFSRVLCSAEHTWRAVQVVDLGAGQGDAAYPGEDAARARGQEPCEAAGRQAAEDPLDFSWGYEWPDADQWAAGQRHGLCWVPD</sequence>
<evidence type="ECO:0000313" key="4">
    <source>
        <dbReference type="Proteomes" id="UP001168363"/>
    </source>
</evidence>
<feature type="domain" description="Septum formation-related" evidence="2">
    <location>
        <begin position="170"/>
        <end position="307"/>
    </location>
</feature>
<organism evidence="3 4">
    <name type="scientific">Nocardioides cremeus</name>
    <dbReference type="NCBI Taxonomy" id="3058044"/>
    <lineage>
        <taxon>Bacteria</taxon>
        <taxon>Bacillati</taxon>
        <taxon>Actinomycetota</taxon>
        <taxon>Actinomycetes</taxon>
        <taxon>Propionibacteriales</taxon>
        <taxon>Nocardioidaceae</taxon>
        <taxon>Nocardioides</taxon>
    </lineage>
</organism>
<accession>A0ABT8TNR3</accession>
<dbReference type="InterPro" id="IPR026004">
    <property type="entry name" value="Septum_form"/>
</dbReference>
<name>A0ABT8TNR3_9ACTN</name>
<evidence type="ECO:0000313" key="3">
    <source>
        <dbReference type="EMBL" id="MDO3395471.1"/>
    </source>
</evidence>
<protein>
    <submittedName>
        <fullName evidence="3">Septum formation family protein</fullName>
    </submittedName>
</protein>
<evidence type="ECO:0000259" key="2">
    <source>
        <dbReference type="Pfam" id="PF13845"/>
    </source>
</evidence>
<reference evidence="3" key="1">
    <citation type="submission" date="2023-06" db="EMBL/GenBank/DDBJ databases">
        <title>Genome sequence of Nocardioides sp. SOB44.</title>
        <authorList>
            <person name="Zhang G."/>
        </authorList>
    </citation>
    <scope>NUCLEOTIDE SEQUENCE</scope>
    <source>
        <strain evidence="3">SOB44</strain>
    </source>
</reference>
<proteinExistence type="predicted"/>
<dbReference type="Proteomes" id="UP001168363">
    <property type="component" value="Unassembled WGS sequence"/>
</dbReference>